<name>A0A1Z4F2M6_9MYCO</name>
<gene>
    <name evidence="1" type="ORF">MSTE_04165</name>
</gene>
<proteinExistence type="predicted"/>
<evidence type="ECO:0000313" key="2">
    <source>
        <dbReference type="Proteomes" id="UP000217954"/>
    </source>
</evidence>
<sequence length="79" mass="9057">MSVDLKPEAVWVVLPDELKSALRRRAAETLTDDVLLKCHRAAEDNELPIFWRPDPAADFRQHRLHPALVEYIAGLEKGR</sequence>
<accession>A0A1Z4F2M6</accession>
<protein>
    <submittedName>
        <fullName evidence="1">Uncharacterized protein</fullName>
    </submittedName>
</protein>
<dbReference type="AlphaFoldDB" id="A0A1Z4F2M6"/>
<reference evidence="1 2" key="2">
    <citation type="journal article" date="2017" name="Int. J. Syst. Evol. Microbiol.">
        <title>Mycobacterium stephanolepidis sp. nov., a rapidly growing species related to Mycobacterium chelonae, isolated from marine teleost fish, Stephanolepis cirrhifer.</title>
        <authorList>
            <person name="Fukano H."/>
            <person name="Wada S."/>
            <person name="Kurata O."/>
            <person name="Katayama K."/>
            <person name="Fujiwara N."/>
            <person name="Hoshino Y."/>
        </authorList>
    </citation>
    <scope>NUCLEOTIDE SEQUENCE [LARGE SCALE GENOMIC DNA]</scope>
    <source>
        <strain evidence="1 2">NJB0901</strain>
    </source>
</reference>
<dbReference type="EMBL" id="AP018165">
    <property type="protein sequence ID" value="BAX99459.1"/>
    <property type="molecule type" value="Genomic_DNA"/>
</dbReference>
<evidence type="ECO:0000313" key="1">
    <source>
        <dbReference type="EMBL" id="BAX99459.1"/>
    </source>
</evidence>
<keyword evidence="2" id="KW-1185">Reference proteome</keyword>
<reference evidence="2" key="1">
    <citation type="journal article" date="2017" name="Genome Announc.">
        <title>Complete Genome Sequence of Mycobacterium stephanolepidis.</title>
        <authorList>
            <person name="Fukano H."/>
            <person name="Yoshida M."/>
            <person name="Katayama Y."/>
            <person name="Omatsu T."/>
            <person name="Mizutani T."/>
            <person name="Kurata O."/>
            <person name="Wada S."/>
            <person name="Hoshino Y."/>
        </authorList>
    </citation>
    <scope>NUCLEOTIDE SEQUENCE [LARGE SCALE GENOMIC DNA]</scope>
    <source>
        <strain evidence="2">NJB0901</strain>
    </source>
</reference>
<dbReference type="KEGG" id="mste:MSTE_04165"/>
<organism evidence="1 2">
    <name type="scientific">[Mycobacterium] stephanolepidis</name>
    <dbReference type="NCBI Taxonomy" id="1520670"/>
    <lineage>
        <taxon>Bacteria</taxon>
        <taxon>Bacillati</taxon>
        <taxon>Actinomycetota</taxon>
        <taxon>Actinomycetes</taxon>
        <taxon>Mycobacteriales</taxon>
        <taxon>Mycobacteriaceae</taxon>
        <taxon>Mycobacteroides</taxon>
    </lineage>
</organism>
<dbReference type="Proteomes" id="UP000217954">
    <property type="component" value="Chromosome"/>
</dbReference>